<dbReference type="Pfam" id="PF02423">
    <property type="entry name" value="OCD_Mu_crystall"/>
    <property type="match status" value="1"/>
</dbReference>
<feature type="compositionally biased region" description="Basic residues" evidence="2">
    <location>
        <begin position="7"/>
        <end position="19"/>
    </location>
</feature>
<dbReference type="InterPro" id="IPR023401">
    <property type="entry name" value="ODC_N"/>
</dbReference>
<comment type="caution">
    <text evidence="3">The sequence shown here is derived from an EMBL/GenBank/DDBJ whole genome shotgun (WGS) entry which is preliminary data.</text>
</comment>
<accession>A0A4Y9XY02</accession>
<dbReference type="EMBL" id="SEOQ01000959">
    <property type="protein sequence ID" value="TFY55046.1"/>
    <property type="molecule type" value="Genomic_DNA"/>
</dbReference>
<dbReference type="InterPro" id="IPR003462">
    <property type="entry name" value="ODC_Mu_crystall"/>
</dbReference>
<name>A0A4Y9XY02_9AGAM</name>
<dbReference type="PANTHER" id="PTHR13812:SF19">
    <property type="entry name" value="KETIMINE REDUCTASE MU-CRYSTALLIN"/>
    <property type="match status" value="1"/>
</dbReference>
<dbReference type="OrthoDB" id="41492at2759"/>
<dbReference type="InterPro" id="IPR036291">
    <property type="entry name" value="NAD(P)-bd_dom_sf"/>
</dbReference>
<proteinExistence type="inferred from homology"/>
<dbReference type="STRING" id="205917.A0A4Y9XY02"/>
<dbReference type="GO" id="GO:0005737">
    <property type="term" value="C:cytoplasm"/>
    <property type="evidence" value="ECO:0007669"/>
    <property type="project" value="TreeGrafter"/>
</dbReference>
<dbReference type="PANTHER" id="PTHR13812">
    <property type="entry name" value="KETIMINE REDUCTASE MU-CRYSTALLIN"/>
    <property type="match status" value="1"/>
</dbReference>
<dbReference type="Gene3D" id="3.30.1780.10">
    <property type="entry name" value="ornithine cyclodeaminase, domain 1"/>
    <property type="match status" value="1"/>
</dbReference>
<feature type="region of interest" description="Disordered" evidence="2">
    <location>
        <begin position="1"/>
        <end position="30"/>
    </location>
</feature>
<evidence type="ECO:0000256" key="1">
    <source>
        <dbReference type="ARBA" id="ARBA00008903"/>
    </source>
</evidence>
<organism evidence="3 4">
    <name type="scientific">Dentipellis fragilis</name>
    <dbReference type="NCBI Taxonomy" id="205917"/>
    <lineage>
        <taxon>Eukaryota</taxon>
        <taxon>Fungi</taxon>
        <taxon>Dikarya</taxon>
        <taxon>Basidiomycota</taxon>
        <taxon>Agaricomycotina</taxon>
        <taxon>Agaricomycetes</taxon>
        <taxon>Russulales</taxon>
        <taxon>Hericiaceae</taxon>
        <taxon>Dentipellis</taxon>
    </lineage>
</organism>
<reference evidence="3 4" key="1">
    <citation type="submission" date="2019-02" db="EMBL/GenBank/DDBJ databases">
        <title>Genome sequencing of the rare red list fungi Dentipellis fragilis.</title>
        <authorList>
            <person name="Buettner E."/>
            <person name="Kellner H."/>
        </authorList>
    </citation>
    <scope>NUCLEOTIDE SEQUENCE [LARGE SCALE GENOMIC DNA]</scope>
    <source>
        <strain evidence="3 4">DSM 105465</strain>
    </source>
</reference>
<evidence type="ECO:0008006" key="5">
    <source>
        <dbReference type="Google" id="ProtNLM"/>
    </source>
</evidence>
<evidence type="ECO:0000313" key="3">
    <source>
        <dbReference type="EMBL" id="TFY55046.1"/>
    </source>
</evidence>
<gene>
    <name evidence="3" type="ORF">EVG20_g9465</name>
</gene>
<dbReference type="Gene3D" id="3.40.50.720">
    <property type="entry name" value="NAD(P)-binding Rossmann-like Domain"/>
    <property type="match status" value="1"/>
</dbReference>
<evidence type="ECO:0000256" key="2">
    <source>
        <dbReference type="SAM" id="MobiDB-lite"/>
    </source>
</evidence>
<sequence>MSLLIPHRLRRRPSHRLHPHTAAPNPTGARLPHPLLELGTAVHRHPASHSGHNAAPPRALHAVPHRGASAPRSRSCLSRPWRGDTRGLPASTLVLDEDTGAAVALVNARTLTALRTASGSVLSATLLHPPSASHPTHIAAFGAGAQIHAHITLLLSSYPTLTHATIINRTSNARLDALLASLRTAHPHTHFATLTSAQSQDVEAAVHVADFICTATSATAPLFPAEWSRRAHT</sequence>
<protein>
    <recommendedName>
        <fullName evidence="5">Ornithine cyclodeaminase</fullName>
    </recommendedName>
</protein>
<dbReference type="SUPFAM" id="SSF51735">
    <property type="entry name" value="NAD(P)-binding Rossmann-fold domains"/>
    <property type="match status" value="1"/>
</dbReference>
<keyword evidence="4" id="KW-1185">Reference proteome</keyword>
<evidence type="ECO:0000313" key="4">
    <source>
        <dbReference type="Proteomes" id="UP000298327"/>
    </source>
</evidence>
<comment type="similarity">
    <text evidence="1">Belongs to the ornithine cyclodeaminase/mu-crystallin family.</text>
</comment>
<dbReference type="AlphaFoldDB" id="A0A4Y9XY02"/>
<dbReference type="Proteomes" id="UP000298327">
    <property type="component" value="Unassembled WGS sequence"/>
</dbReference>